<sequence length="184" mass="19130">MIALPPQPDLDLASLVRTIPDFPKPGIQFRDITTLIGDAVGFAESVRRLSALAAVQRPDFIVAVEARGFLFGAAMATAMGLGVVPVRKAGKLPGVTIGVDYELEYGVDRLELHEGAVLPGHRVVLVDDLLATGGTILATAALMQSVGAEVAAALFVIDLPDLGGSKRLEVAGLACETLIAFDGD</sequence>
<comment type="subunit">
    <text evidence="6 12">Homodimer.</text>
</comment>
<protein>
    <recommendedName>
        <fullName evidence="7 12">Adenine phosphoribosyltransferase</fullName>
        <shortName evidence="12">APRT</shortName>
        <ecNumber evidence="7 12">2.4.2.7</ecNumber>
    </recommendedName>
</protein>
<evidence type="ECO:0000256" key="7">
    <source>
        <dbReference type="ARBA" id="ARBA00011893"/>
    </source>
</evidence>
<evidence type="ECO:0000313" key="14">
    <source>
        <dbReference type="EMBL" id="AJA08477.1"/>
    </source>
</evidence>
<comment type="function">
    <text evidence="2 12">Catalyzes a salvage reaction resulting in the formation of AMP, that is energically less costly than de novo synthesis.</text>
</comment>
<dbReference type="InterPro" id="IPR000836">
    <property type="entry name" value="PRTase_dom"/>
</dbReference>
<dbReference type="OrthoDB" id="9803963at2"/>
<dbReference type="RefSeq" id="WP_039573557.1">
    <property type="nucleotide sequence ID" value="NZ_CP009122.1"/>
</dbReference>
<dbReference type="UniPathway" id="UPA00588">
    <property type="reaction ID" value="UER00646"/>
</dbReference>
<keyword evidence="8 12" id="KW-0963">Cytoplasm</keyword>
<proteinExistence type="inferred from homology"/>
<evidence type="ECO:0000313" key="15">
    <source>
        <dbReference type="Proteomes" id="UP000030907"/>
    </source>
</evidence>
<dbReference type="EMBL" id="CP009122">
    <property type="protein sequence ID" value="AJA08477.1"/>
    <property type="molecule type" value="Genomic_DNA"/>
</dbReference>
<dbReference type="GO" id="GO:0002055">
    <property type="term" value="F:adenine binding"/>
    <property type="evidence" value="ECO:0007669"/>
    <property type="project" value="TreeGrafter"/>
</dbReference>
<comment type="pathway">
    <text evidence="4 12">Purine metabolism; AMP biosynthesis via salvage pathway; AMP from adenine: step 1/1.</text>
</comment>
<dbReference type="Gene3D" id="3.40.50.2020">
    <property type="match status" value="1"/>
</dbReference>
<comment type="subcellular location">
    <subcellularLocation>
        <location evidence="3 12">Cytoplasm</location>
    </subcellularLocation>
</comment>
<evidence type="ECO:0000256" key="2">
    <source>
        <dbReference type="ARBA" id="ARBA00003968"/>
    </source>
</evidence>
<dbReference type="PANTHER" id="PTHR32315:SF3">
    <property type="entry name" value="ADENINE PHOSPHORIBOSYLTRANSFERASE"/>
    <property type="match status" value="1"/>
</dbReference>
<dbReference type="GO" id="GO:0006166">
    <property type="term" value="P:purine ribonucleoside salvage"/>
    <property type="evidence" value="ECO:0007669"/>
    <property type="project" value="UniProtKB-UniRule"/>
</dbReference>
<dbReference type="Pfam" id="PF00156">
    <property type="entry name" value="Pribosyltran"/>
    <property type="match status" value="1"/>
</dbReference>
<keyword evidence="9 12" id="KW-0328">Glycosyltransferase</keyword>
<dbReference type="HOGENOM" id="CLU_063339_3_0_5"/>
<feature type="domain" description="Phosphoribosyltransferase" evidence="13">
    <location>
        <begin position="56"/>
        <end position="158"/>
    </location>
</feature>
<evidence type="ECO:0000256" key="6">
    <source>
        <dbReference type="ARBA" id="ARBA00011738"/>
    </source>
</evidence>
<accession>A0A0A7PKK2</accession>
<dbReference type="InterPro" id="IPR005764">
    <property type="entry name" value="Ade_phspho_trans"/>
</dbReference>
<dbReference type="STRING" id="1515612.SKP52_07785"/>
<dbReference type="GO" id="GO:0044209">
    <property type="term" value="P:AMP salvage"/>
    <property type="evidence" value="ECO:0007669"/>
    <property type="project" value="UniProtKB-UniRule"/>
</dbReference>
<keyword evidence="15" id="KW-1185">Reference proteome</keyword>
<dbReference type="EC" id="2.4.2.7" evidence="7 12"/>
<evidence type="ECO:0000256" key="4">
    <source>
        <dbReference type="ARBA" id="ARBA00004659"/>
    </source>
</evidence>
<evidence type="ECO:0000259" key="13">
    <source>
        <dbReference type="Pfam" id="PF00156"/>
    </source>
</evidence>
<dbReference type="GO" id="GO:0016208">
    <property type="term" value="F:AMP binding"/>
    <property type="evidence" value="ECO:0007669"/>
    <property type="project" value="TreeGrafter"/>
</dbReference>
<dbReference type="NCBIfam" id="NF002636">
    <property type="entry name" value="PRK02304.1-5"/>
    <property type="match status" value="1"/>
</dbReference>
<organism evidence="14 15">
    <name type="scientific">Sphingopyxis fribergensis</name>
    <dbReference type="NCBI Taxonomy" id="1515612"/>
    <lineage>
        <taxon>Bacteria</taxon>
        <taxon>Pseudomonadati</taxon>
        <taxon>Pseudomonadota</taxon>
        <taxon>Alphaproteobacteria</taxon>
        <taxon>Sphingomonadales</taxon>
        <taxon>Sphingomonadaceae</taxon>
        <taxon>Sphingopyxis</taxon>
    </lineage>
</organism>
<gene>
    <name evidence="12 14" type="primary">apt</name>
    <name evidence="14" type="ORF">SKP52_07785</name>
</gene>
<dbReference type="InterPro" id="IPR050054">
    <property type="entry name" value="UPRTase/APRTase"/>
</dbReference>
<dbReference type="HAMAP" id="MF_00004">
    <property type="entry name" value="Aden_phosphoribosyltr"/>
    <property type="match status" value="1"/>
</dbReference>
<evidence type="ECO:0000256" key="10">
    <source>
        <dbReference type="ARBA" id="ARBA00022679"/>
    </source>
</evidence>
<evidence type="ECO:0000256" key="9">
    <source>
        <dbReference type="ARBA" id="ARBA00022676"/>
    </source>
</evidence>
<evidence type="ECO:0000256" key="11">
    <source>
        <dbReference type="ARBA" id="ARBA00022726"/>
    </source>
</evidence>
<evidence type="ECO:0000256" key="12">
    <source>
        <dbReference type="HAMAP-Rule" id="MF_00004"/>
    </source>
</evidence>
<dbReference type="CDD" id="cd06223">
    <property type="entry name" value="PRTases_typeI"/>
    <property type="match status" value="1"/>
</dbReference>
<dbReference type="PANTHER" id="PTHR32315">
    <property type="entry name" value="ADENINE PHOSPHORIBOSYLTRANSFERASE"/>
    <property type="match status" value="1"/>
</dbReference>
<comment type="catalytic activity">
    <reaction evidence="1 12">
        <text>AMP + diphosphate = 5-phospho-alpha-D-ribose 1-diphosphate + adenine</text>
        <dbReference type="Rhea" id="RHEA:16609"/>
        <dbReference type="ChEBI" id="CHEBI:16708"/>
        <dbReference type="ChEBI" id="CHEBI:33019"/>
        <dbReference type="ChEBI" id="CHEBI:58017"/>
        <dbReference type="ChEBI" id="CHEBI:456215"/>
        <dbReference type="EC" id="2.4.2.7"/>
    </reaction>
</comment>
<dbReference type="GO" id="GO:0006168">
    <property type="term" value="P:adenine salvage"/>
    <property type="evidence" value="ECO:0007669"/>
    <property type="project" value="InterPro"/>
</dbReference>
<dbReference type="NCBIfam" id="NF002634">
    <property type="entry name" value="PRK02304.1-3"/>
    <property type="match status" value="1"/>
</dbReference>
<dbReference type="GO" id="GO:0003999">
    <property type="term" value="F:adenine phosphoribosyltransferase activity"/>
    <property type="evidence" value="ECO:0007669"/>
    <property type="project" value="UniProtKB-UniRule"/>
</dbReference>
<keyword evidence="10 12" id="KW-0808">Transferase</keyword>
<dbReference type="GO" id="GO:0005737">
    <property type="term" value="C:cytoplasm"/>
    <property type="evidence" value="ECO:0007669"/>
    <property type="project" value="UniProtKB-SubCell"/>
</dbReference>
<evidence type="ECO:0000256" key="1">
    <source>
        <dbReference type="ARBA" id="ARBA00000868"/>
    </source>
</evidence>
<keyword evidence="11 12" id="KW-0660">Purine salvage</keyword>
<dbReference type="SUPFAM" id="SSF53271">
    <property type="entry name" value="PRTase-like"/>
    <property type="match status" value="1"/>
</dbReference>
<dbReference type="AlphaFoldDB" id="A0A0A7PKK2"/>
<evidence type="ECO:0000256" key="8">
    <source>
        <dbReference type="ARBA" id="ARBA00022490"/>
    </source>
</evidence>
<dbReference type="Proteomes" id="UP000030907">
    <property type="component" value="Chromosome"/>
</dbReference>
<dbReference type="InterPro" id="IPR029057">
    <property type="entry name" value="PRTase-like"/>
</dbReference>
<dbReference type="FunFam" id="3.40.50.2020:FF:000004">
    <property type="entry name" value="Adenine phosphoribosyltransferase"/>
    <property type="match status" value="1"/>
</dbReference>
<dbReference type="NCBIfam" id="TIGR01090">
    <property type="entry name" value="apt"/>
    <property type="match status" value="1"/>
</dbReference>
<evidence type="ECO:0000256" key="3">
    <source>
        <dbReference type="ARBA" id="ARBA00004496"/>
    </source>
</evidence>
<evidence type="ECO:0000256" key="5">
    <source>
        <dbReference type="ARBA" id="ARBA00008391"/>
    </source>
</evidence>
<reference evidence="14 15" key="1">
    <citation type="journal article" date="2015" name="Int. J. Syst. Evol. Microbiol.">
        <title>Description of Sphingopyxis fribergensis sp. nov. - a soil bacterium with the ability to degrade styrene and phenylacetic acid.</title>
        <authorList>
            <person name="Oelschlagel M."/>
            <person name="Ruckert C."/>
            <person name="Kalinowski J."/>
            <person name="Schmidt G."/>
            <person name="Schlomann M."/>
            <person name="Tischler D."/>
        </authorList>
    </citation>
    <scope>NUCLEOTIDE SEQUENCE [LARGE SCALE GENOMIC DNA]</scope>
    <source>
        <strain evidence="14 15">Kp5.2</strain>
    </source>
</reference>
<dbReference type="KEGG" id="sphk:SKP52_07785"/>
<comment type="similarity">
    <text evidence="5 12">Belongs to the purine/pyrimidine phosphoribosyltransferase family.</text>
</comment>
<name>A0A0A7PKK2_9SPHN</name>